<keyword evidence="4" id="KW-0472">Membrane</keyword>
<keyword evidence="2" id="KW-0186">Copper</keyword>
<dbReference type="AlphaFoldDB" id="A0A3B9IGT3"/>
<dbReference type="InterPro" id="IPR036249">
    <property type="entry name" value="Thioredoxin-like_sf"/>
</dbReference>
<comment type="similarity">
    <text evidence="1">Belongs to the SCO1/2 family.</text>
</comment>
<dbReference type="SUPFAM" id="SSF52833">
    <property type="entry name" value="Thioredoxin-like"/>
    <property type="match status" value="1"/>
</dbReference>
<gene>
    <name evidence="6" type="ORF">DCK97_04060</name>
</gene>
<keyword evidence="3" id="KW-1015">Disulfide bond</keyword>
<evidence type="ECO:0000256" key="1">
    <source>
        <dbReference type="ARBA" id="ARBA00010996"/>
    </source>
</evidence>
<evidence type="ECO:0000256" key="5">
    <source>
        <dbReference type="SAM" id="SignalP"/>
    </source>
</evidence>
<keyword evidence="4" id="KW-0812">Transmembrane</keyword>
<evidence type="ECO:0000256" key="2">
    <source>
        <dbReference type="PIRSR" id="PIRSR603782-1"/>
    </source>
</evidence>
<name>A0A3B9IGT3_9PROT</name>
<organism evidence="6 7">
    <name type="scientific">Tistrella mobilis</name>
    <dbReference type="NCBI Taxonomy" id="171437"/>
    <lineage>
        <taxon>Bacteria</taxon>
        <taxon>Pseudomonadati</taxon>
        <taxon>Pseudomonadota</taxon>
        <taxon>Alphaproteobacteria</taxon>
        <taxon>Geminicoccales</taxon>
        <taxon>Geminicoccaceae</taxon>
        <taxon>Tistrella</taxon>
    </lineage>
</organism>
<dbReference type="EMBL" id="DMAI01000065">
    <property type="protein sequence ID" value="HAE46573.1"/>
    <property type="molecule type" value="Genomic_DNA"/>
</dbReference>
<dbReference type="GO" id="GO:0046872">
    <property type="term" value="F:metal ion binding"/>
    <property type="evidence" value="ECO:0007669"/>
    <property type="project" value="UniProtKB-KW"/>
</dbReference>
<evidence type="ECO:0000313" key="7">
    <source>
        <dbReference type="Proteomes" id="UP000257706"/>
    </source>
</evidence>
<evidence type="ECO:0000313" key="6">
    <source>
        <dbReference type="EMBL" id="HAE46573.1"/>
    </source>
</evidence>
<keyword evidence="4" id="KW-1133">Transmembrane helix</keyword>
<feature type="transmembrane region" description="Helical" evidence="4">
    <location>
        <begin position="233"/>
        <end position="255"/>
    </location>
</feature>
<dbReference type="Gene3D" id="3.40.30.10">
    <property type="entry name" value="Glutaredoxin"/>
    <property type="match status" value="1"/>
</dbReference>
<keyword evidence="5" id="KW-0732">Signal</keyword>
<feature type="binding site" evidence="2">
    <location>
        <position position="74"/>
    </location>
    <ligand>
        <name>Cu cation</name>
        <dbReference type="ChEBI" id="CHEBI:23378"/>
    </ligand>
</feature>
<reference evidence="6 7" key="1">
    <citation type="journal article" date="2018" name="Nat. Biotechnol.">
        <title>A standardized bacterial taxonomy based on genome phylogeny substantially revises the tree of life.</title>
        <authorList>
            <person name="Parks D.H."/>
            <person name="Chuvochina M."/>
            <person name="Waite D.W."/>
            <person name="Rinke C."/>
            <person name="Skarshewski A."/>
            <person name="Chaumeil P.A."/>
            <person name="Hugenholtz P."/>
        </authorList>
    </citation>
    <scope>NUCLEOTIDE SEQUENCE [LARGE SCALE GENOMIC DNA]</scope>
    <source>
        <strain evidence="6">UBA8739</strain>
    </source>
</reference>
<feature type="disulfide bond" description="Redox-active" evidence="3">
    <location>
        <begin position="74"/>
        <end position="78"/>
    </location>
</feature>
<keyword evidence="2" id="KW-0479">Metal-binding</keyword>
<accession>A0A3B9IGT3</accession>
<dbReference type="CDD" id="cd02968">
    <property type="entry name" value="SCO"/>
    <property type="match status" value="1"/>
</dbReference>
<proteinExistence type="inferred from homology"/>
<feature type="signal peptide" evidence="5">
    <location>
        <begin position="1"/>
        <end position="20"/>
    </location>
</feature>
<dbReference type="Pfam" id="PF02630">
    <property type="entry name" value="SCO1-SenC"/>
    <property type="match status" value="1"/>
</dbReference>
<dbReference type="InterPro" id="IPR003782">
    <property type="entry name" value="SCO1/SenC"/>
</dbReference>
<comment type="caution">
    <text evidence="6">The sequence shown here is derived from an EMBL/GenBank/DDBJ whole genome shotgun (WGS) entry which is preliminary data.</text>
</comment>
<feature type="binding site" evidence="2">
    <location>
        <position position="78"/>
    </location>
    <ligand>
        <name>Cu cation</name>
        <dbReference type="ChEBI" id="CHEBI:23378"/>
    </ligand>
</feature>
<feature type="chain" id="PRO_5017644391" evidence="5">
    <location>
        <begin position="21"/>
        <end position="267"/>
    </location>
</feature>
<dbReference type="Proteomes" id="UP000257706">
    <property type="component" value="Unassembled WGS sequence"/>
</dbReference>
<evidence type="ECO:0000256" key="3">
    <source>
        <dbReference type="PIRSR" id="PIRSR603782-2"/>
    </source>
</evidence>
<sequence>MIRLAAILLTLILAALPAGAQAPFDPFDRAGIDPKPGASVPLDLAFRDQTGARVTLGELGGGRPILLAPVLHDCPNICGVTMAGLARAIQAQDYTAGRDFAVVAFGIDPHEGPETARASLDELTQGFPDLGHGAMAAVTGQAAQIRTVTDALGFRYAWDESIGQYAHVAAVAVLTADGRLARWLYGVAPEPTDLSLALTEAGEGRLGDWGDQLLLLCYHYDPKTGRYGSLVSWALRIGASATVLAGAGLIGLAVLRERRRRSGGPRS</sequence>
<evidence type="ECO:0000256" key="4">
    <source>
        <dbReference type="SAM" id="Phobius"/>
    </source>
</evidence>
<protein>
    <submittedName>
        <fullName evidence="6">SCO family protein</fullName>
    </submittedName>
</protein>